<dbReference type="PANTHER" id="PTHR28154:SF1">
    <property type="entry name" value="CELL WALL SYNTHESIS PROTEIN KNH1-RELATED"/>
    <property type="match status" value="1"/>
</dbReference>
<dbReference type="GO" id="GO:0042546">
    <property type="term" value="P:cell wall biogenesis"/>
    <property type="evidence" value="ECO:0007669"/>
    <property type="project" value="InterPro"/>
</dbReference>
<keyword evidence="2" id="KW-0812">Transmembrane</keyword>
<feature type="transmembrane region" description="Helical" evidence="2">
    <location>
        <begin position="188"/>
        <end position="212"/>
    </location>
</feature>
<feature type="compositionally biased region" description="Polar residues" evidence="1">
    <location>
        <begin position="134"/>
        <end position="153"/>
    </location>
</feature>
<evidence type="ECO:0000313" key="4">
    <source>
        <dbReference type="Proteomes" id="UP000308549"/>
    </source>
</evidence>
<organism evidence="3 4">
    <name type="scientific">Salinomyces thailandicus</name>
    <dbReference type="NCBI Taxonomy" id="706561"/>
    <lineage>
        <taxon>Eukaryota</taxon>
        <taxon>Fungi</taxon>
        <taxon>Dikarya</taxon>
        <taxon>Ascomycota</taxon>
        <taxon>Pezizomycotina</taxon>
        <taxon>Dothideomycetes</taxon>
        <taxon>Dothideomycetidae</taxon>
        <taxon>Mycosphaerellales</taxon>
        <taxon>Teratosphaeriaceae</taxon>
        <taxon>Salinomyces</taxon>
    </lineage>
</organism>
<feature type="compositionally biased region" description="Low complexity" evidence="1">
    <location>
        <begin position="245"/>
        <end position="254"/>
    </location>
</feature>
<dbReference type="EMBL" id="NAJL01000090">
    <property type="protein sequence ID" value="TKA21964.1"/>
    <property type="molecule type" value="Genomic_DNA"/>
</dbReference>
<dbReference type="GO" id="GO:0005576">
    <property type="term" value="C:extracellular region"/>
    <property type="evidence" value="ECO:0007669"/>
    <property type="project" value="TreeGrafter"/>
</dbReference>
<feature type="region of interest" description="Disordered" evidence="1">
    <location>
        <begin position="89"/>
        <end position="179"/>
    </location>
</feature>
<proteinExistence type="predicted"/>
<keyword evidence="4" id="KW-1185">Reference proteome</keyword>
<accession>A0A4U0TJJ2</accession>
<keyword evidence="2" id="KW-1133">Transmembrane helix</keyword>
<feature type="region of interest" description="Disordered" evidence="1">
    <location>
        <begin position="242"/>
        <end position="290"/>
    </location>
</feature>
<dbReference type="GO" id="GO:0006078">
    <property type="term" value="P:(1-&gt;6)-beta-D-glucan biosynthetic process"/>
    <property type="evidence" value="ECO:0007669"/>
    <property type="project" value="InterPro"/>
</dbReference>
<feature type="compositionally biased region" description="Low complexity" evidence="1">
    <location>
        <begin position="103"/>
        <end position="133"/>
    </location>
</feature>
<dbReference type="AlphaFoldDB" id="A0A4U0TJJ2"/>
<protein>
    <submittedName>
        <fullName evidence="3">Uncharacterized protein</fullName>
    </submittedName>
</protein>
<dbReference type="InterPro" id="IPR045328">
    <property type="entry name" value="Kre9/Knh1"/>
</dbReference>
<dbReference type="OrthoDB" id="2432613at2759"/>
<evidence type="ECO:0000256" key="1">
    <source>
        <dbReference type="SAM" id="MobiDB-lite"/>
    </source>
</evidence>
<dbReference type="GO" id="GO:0031505">
    <property type="term" value="P:fungal-type cell wall organization"/>
    <property type="evidence" value="ECO:0007669"/>
    <property type="project" value="TreeGrafter"/>
</dbReference>
<keyword evidence="2" id="KW-0472">Membrane</keyword>
<sequence>MTGGNDDTNNDMLPLTQFVSGGKFTVGNETQGTIPAGIAEGFTNGFFFRMVSTAEAGGTVTNYSPRFSITGLTGSTPLEYKHAVEALDGSTAGPDTVNDVAGSGSSSTSSSRTTTLSSVASTSTVADSSQTSTLTKMHTSTMTPTSTASQTHNAAPHKEQATATTTSTAHLMPGGSLHEDQGGLSTEAVVGIAVAGAIFGVTLFCLIAWVMIRKRRSRQAVAVNGGKAYIDDKAELCAEPPKLQSTSTLSELSSDGGKLTELSSTSEVVEAPDRMRLPELDPNNVRAELP</sequence>
<gene>
    <name evidence="3" type="ORF">B0A50_08542</name>
</gene>
<evidence type="ECO:0000313" key="3">
    <source>
        <dbReference type="EMBL" id="TKA21964.1"/>
    </source>
</evidence>
<evidence type="ECO:0000256" key="2">
    <source>
        <dbReference type="SAM" id="Phobius"/>
    </source>
</evidence>
<dbReference type="PANTHER" id="PTHR28154">
    <property type="entry name" value="CELL WALL SYNTHESIS PROTEIN KNH1-RELATED"/>
    <property type="match status" value="1"/>
</dbReference>
<dbReference type="Proteomes" id="UP000308549">
    <property type="component" value="Unassembled WGS sequence"/>
</dbReference>
<name>A0A4U0TJJ2_9PEZI</name>
<comment type="caution">
    <text evidence="3">The sequence shown here is derived from an EMBL/GenBank/DDBJ whole genome shotgun (WGS) entry which is preliminary data.</text>
</comment>
<reference evidence="3 4" key="1">
    <citation type="submission" date="2017-03" db="EMBL/GenBank/DDBJ databases">
        <title>Genomes of endolithic fungi from Antarctica.</title>
        <authorList>
            <person name="Coleine C."/>
            <person name="Masonjones S."/>
            <person name="Stajich J.E."/>
        </authorList>
    </citation>
    <scope>NUCLEOTIDE SEQUENCE [LARGE SCALE GENOMIC DNA]</scope>
    <source>
        <strain evidence="3 4">CCFEE 6315</strain>
    </source>
</reference>